<dbReference type="EMBL" id="JAWCUI010000020">
    <property type="protein sequence ID" value="KAL1897051.1"/>
    <property type="molecule type" value="Genomic_DNA"/>
</dbReference>
<protein>
    <submittedName>
        <fullName evidence="1">Uncharacterized protein</fullName>
    </submittedName>
</protein>
<organism evidence="1 2">
    <name type="scientific">Sporothrix stenoceras</name>
    <dbReference type="NCBI Taxonomy" id="5173"/>
    <lineage>
        <taxon>Eukaryota</taxon>
        <taxon>Fungi</taxon>
        <taxon>Dikarya</taxon>
        <taxon>Ascomycota</taxon>
        <taxon>Pezizomycotina</taxon>
        <taxon>Sordariomycetes</taxon>
        <taxon>Sordariomycetidae</taxon>
        <taxon>Ophiostomatales</taxon>
        <taxon>Ophiostomataceae</taxon>
        <taxon>Sporothrix</taxon>
    </lineage>
</organism>
<dbReference type="Proteomes" id="UP001583186">
    <property type="component" value="Unassembled WGS sequence"/>
</dbReference>
<sequence length="109" mass="12523">MIFANPHQNSTEMDPMRPVQTMRVDRKKLRRNAAAFARITKAWDEEPEYLSSEMADISSIKSRLRATIVDWLAKTKAERKEAGAGSVQVEFYLRKSLKKKALLVRDLGQ</sequence>
<name>A0ABR3Z8Q1_9PEZI</name>
<keyword evidence="2" id="KW-1185">Reference proteome</keyword>
<comment type="caution">
    <text evidence="1">The sequence shown here is derived from an EMBL/GenBank/DDBJ whole genome shotgun (WGS) entry which is preliminary data.</text>
</comment>
<evidence type="ECO:0000313" key="1">
    <source>
        <dbReference type="EMBL" id="KAL1897051.1"/>
    </source>
</evidence>
<proteinExistence type="predicted"/>
<accession>A0ABR3Z8Q1</accession>
<reference evidence="1 2" key="1">
    <citation type="journal article" date="2024" name="IMA Fungus">
        <title>IMA Genome - F19 : A genome assembly and annotation guide to empower mycologists, including annotated draft genome sequences of Ceratocystis pirilliformis, Diaporthe australafricana, Fusarium ophioides, Paecilomyces lecythidis, and Sporothrix stenoceras.</title>
        <authorList>
            <person name="Aylward J."/>
            <person name="Wilson A.M."/>
            <person name="Visagie C.M."/>
            <person name="Spraker J."/>
            <person name="Barnes I."/>
            <person name="Buitendag C."/>
            <person name="Ceriani C."/>
            <person name="Del Mar Angel L."/>
            <person name="du Plessis D."/>
            <person name="Fuchs T."/>
            <person name="Gasser K."/>
            <person name="Kramer D."/>
            <person name="Li W."/>
            <person name="Munsamy K."/>
            <person name="Piso A."/>
            <person name="Price J.L."/>
            <person name="Sonnekus B."/>
            <person name="Thomas C."/>
            <person name="van der Nest A."/>
            <person name="van Dijk A."/>
            <person name="van Heerden A."/>
            <person name="van Vuuren N."/>
            <person name="Yilmaz N."/>
            <person name="Duong T.A."/>
            <person name="van der Merwe N.A."/>
            <person name="Wingfield M.J."/>
            <person name="Wingfield B.D."/>
        </authorList>
    </citation>
    <scope>NUCLEOTIDE SEQUENCE [LARGE SCALE GENOMIC DNA]</scope>
    <source>
        <strain evidence="1 2">CMW 5346</strain>
    </source>
</reference>
<evidence type="ECO:0000313" key="2">
    <source>
        <dbReference type="Proteomes" id="UP001583186"/>
    </source>
</evidence>
<gene>
    <name evidence="1" type="ORF">Sste5346_004256</name>
</gene>